<protein>
    <submittedName>
        <fullName evidence="2">Uncharacterized protein</fullName>
    </submittedName>
</protein>
<reference evidence="1" key="3">
    <citation type="submission" date="2023-10" db="EMBL/GenBank/DDBJ databases">
        <authorList>
            <person name="Picardeau M."/>
            <person name="Thibeaux R."/>
        </authorList>
    </citation>
    <scope>NUCLEOTIDE SEQUENCE</scope>
    <source>
        <strain evidence="1">ATI7-C-A5</strain>
    </source>
</reference>
<dbReference type="EMBL" id="NPEF02000037">
    <property type="protein sequence ID" value="MDV6237840.1"/>
    <property type="molecule type" value="Genomic_DNA"/>
</dbReference>
<sequence>MNTAERISFLRKSILLAKLYDKNGNRRTLNQVISLLLTRCAVQDVFIQDQKLETEFSAWQTEQIIKENLELES</sequence>
<organism evidence="2">
    <name type="scientific">Leptospira ellisii</name>
    <dbReference type="NCBI Taxonomy" id="2023197"/>
    <lineage>
        <taxon>Bacteria</taxon>
        <taxon>Pseudomonadati</taxon>
        <taxon>Spirochaetota</taxon>
        <taxon>Spirochaetia</taxon>
        <taxon>Leptospirales</taxon>
        <taxon>Leptospiraceae</taxon>
        <taxon>Leptospira</taxon>
    </lineage>
</organism>
<evidence type="ECO:0000313" key="2">
    <source>
        <dbReference type="EMBL" id="PJZ92594.1"/>
    </source>
</evidence>
<gene>
    <name evidence="1" type="ORF">CH379_019615</name>
    <name evidence="2" type="ORF">CH379_12390</name>
</gene>
<accession>A0A2N0B7S1</accession>
<accession>A0A2N0BLA0</accession>
<reference evidence="2" key="1">
    <citation type="submission" date="2017-07" db="EMBL/GenBank/DDBJ databases">
        <title>Leptospira spp. isolated from tropical soils.</title>
        <authorList>
            <person name="Thibeaux R."/>
            <person name="Iraola G."/>
            <person name="Ferres I."/>
            <person name="Bierque E."/>
            <person name="Girault D."/>
            <person name="Soupe-Gilbert M.-E."/>
            <person name="Picardeau M."/>
            <person name="Goarant C."/>
        </authorList>
    </citation>
    <scope>NUCLEOTIDE SEQUENCE [LARGE SCALE GENOMIC DNA]</scope>
    <source>
        <strain evidence="2">ATI7-C-A5</strain>
    </source>
</reference>
<dbReference type="EMBL" id="NPEF01000122">
    <property type="protein sequence ID" value="PJZ92594.1"/>
    <property type="molecule type" value="Genomic_DNA"/>
</dbReference>
<dbReference type="RefSeq" id="WP_100746753.1">
    <property type="nucleotide sequence ID" value="NZ_NPEF02000037.1"/>
</dbReference>
<evidence type="ECO:0000313" key="1">
    <source>
        <dbReference type="EMBL" id="MDV6237840.1"/>
    </source>
</evidence>
<keyword evidence="3" id="KW-1185">Reference proteome</keyword>
<dbReference type="AlphaFoldDB" id="A0A2N0BLA0"/>
<comment type="caution">
    <text evidence="2">The sequence shown here is derived from an EMBL/GenBank/DDBJ whole genome shotgun (WGS) entry which is preliminary data.</text>
</comment>
<proteinExistence type="predicted"/>
<evidence type="ECO:0000313" key="3">
    <source>
        <dbReference type="Proteomes" id="UP000232122"/>
    </source>
</evidence>
<name>A0A2N0BLA0_9LEPT</name>
<reference evidence="1 3" key="2">
    <citation type="journal article" date="2018" name="Microb. Genom.">
        <title>Deciphering the unexplored Leptospira diversity from soils uncovers genomic evolution to virulence.</title>
        <authorList>
            <person name="Thibeaux R."/>
            <person name="Iraola G."/>
            <person name="Ferres I."/>
            <person name="Bierque E."/>
            <person name="Girault D."/>
            <person name="Soupe-Gilbert M.E."/>
            <person name="Picardeau M."/>
            <person name="Goarant C."/>
        </authorList>
    </citation>
    <scope>NUCLEOTIDE SEQUENCE [LARGE SCALE GENOMIC DNA]</scope>
    <source>
        <strain evidence="1 3">ATI7-C-A5</strain>
    </source>
</reference>
<dbReference type="Proteomes" id="UP000232122">
    <property type="component" value="Unassembled WGS sequence"/>
</dbReference>